<name>A0A9W8XWH9_9PLEO</name>
<keyword evidence="5" id="KW-1185">Reference proteome</keyword>
<dbReference type="PANTHER" id="PTHR46411">
    <property type="entry name" value="FAMILY ATPASE, PUTATIVE-RELATED"/>
    <property type="match status" value="1"/>
</dbReference>
<evidence type="ECO:0000256" key="2">
    <source>
        <dbReference type="SAM" id="MobiDB-lite"/>
    </source>
</evidence>
<sequence>MAQIPLPFDRLPAFMNENGNGADGATAPKTWRERQEREEMKKTAVIEATPKEPAGPPGSLASIHNVYADPWMSNKFYGASPSMRKYALRYLKWSTQYPTRAGPPAEDAYSLQHALVARYKLSDDPSKTLDLHSIVVQSPLLKKSLGKVLDGYPGITTELERVEINAPFECFVHRWDCLQAERVALTRKRQNPAPGAAQRNKDAVAHLEALYRTLESELASVIREKEDLIAHGVMRFDKLWTLFEPGCLVYQKRDGHDRVYKLKSAKIEQVTGGRVYKLECQYVDFDGTNFGYNKENISIKEFKGTKKIAKFEAYPLEFYEGVEELKARLMERGAMFEAYKEYRFVAYDGIATGKVTRGEQKMNVKSRIIIDAYSASRYGNKPSLELFETPEVAQEVASPANNEDTDEDCVMLDENVGKKQEPAPVGKVPVPTADTFILTPEQRLVASATVRGYSLRDKKWCSFFISSVCDITWNEDAFASLVAPQEQKDLILSFAESQVKSRDDFDDFIQGKGQGIIMLLAGPPGVGKTLTAESVAEAMKAPLYSIGAADLGSECYDWKPLPPRPCGMRAREYKAMLNADTGKPAQLENKLHDILEMCAKWNAVLLIDEADVFMETRSPTDLDRNKLVAIFLRLLEYFSGIMFLTTNRLAHMDAAFESRIHLTLNYTELDKASRKHIWASFLTSPSRMSNKNRNGNVGEGSFGEVELEKLSRERLNGRQIKNVVKTAGLLAGRGGGAWDGAFGDGVEVEEGGGEEGGVFWGGE</sequence>
<dbReference type="Pfam" id="PF22942">
    <property type="entry name" value="DUF7025"/>
    <property type="match status" value="1"/>
</dbReference>
<comment type="caution">
    <text evidence="4">The sequence shown here is derived from an EMBL/GenBank/DDBJ whole genome shotgun (WGS) entry which is preliminary data.</text>
</comment>
<dbReference type="InterPro" id="IPR003593">
    <property type="entry name" value="AAA+_ATPase"/>
</dbReference>
<dbReference type="GeneID" id="80905156"/>
<dbReference type="AlphaFoldDB" id="A0A9W8XWH9"/>
<organism evidence="4 5">
    <name type="scientific">Didymosphaeria variabile</name>
    <dbReference type="NCBI Taxonomy" id="1932322"/>
    <lineage>
        <taxon>Eukaryota</taxon>
        <taxon>Fungi</taxon>
        <taxon>Dikarya</taxon>
        <taxon>Ascomycota</taxon>
        <taxon>Pezizomycotina</taxon>
        <taxon>Dothideomycetes</taxon>
        <taxon>Pleosporomycetidae</taxon>
        <taxon>Pleosporales</taxon>
        <taxon>Massarineae</taxon>
        <taxon>Didymosphaeriaceae</taxon>
        <taxon>Didymosphaeria</taxon>
    </lineage>
</organism>
<dbReference type="OrthoDB" id="10042665at2759"/>
<feature type="region of interest" description="Disordered" evidence="2">
    <location>
        <begin position="15"/>
        <end position="34"/>
    </location>
</feature>
<evidence type="ECO:0000259" key="3">
    <source>
        <dbReference type="SMART" id="SM00382"/>
    </source>
</evidence>
<reference evidence="4" key="1">
    <citation type="submission" date="2022-10" db="EMBL/GenBank/DDBJ databases">
        <title>Tapping the CABI collections for fungal endophytes: first genome assemblies for Collariella, Neodidymelliopsis, Ascochyta clinopodiicola, Didymella pomorum, Didymosphaeria variabile, Neocosmospora piperis and Neocucurbitaria cava.</title>
        <authorList>
            <person name="Hill R."/>
        </authorList>
    </citation>
    <scope>NUCLEOTIDE SEQUENCE</scope>
    <source>
        <strain evidence="4">IMI 356815</strain>
    </source>
</reference>
<accession>A0A9W8XWH9</accession>
<evidence type="ECO:0000256" key="1">
    <source>
        <dbReference type="SAM" id="Coils"/>
    </source>
</evidence>
<dbReference type="InterPro" id="IPR027417">
    <property type="entry name" value="P-loop_NTPase"/>
</dbReference>
<dbReference type="Pfam" id="PF00004">
    <property type="entry name" value="AAA"/>
    <property type="match status" value="1"/>
</dbReference>
<dbReference type="Proteomes" id="UP001140513">
    <property type="component" value="Unassembled WGS sequence"/>
</dbReference>
<evidence type="ECO:0000313" key="5">
    <source>
        <dbReference type="Proteomes" id="UP001140513"/>
    </source>
</evidence>
<proteinExistence type="predicted"/>
<feature type="domain" description="AAA+ ATPase" evidence="3">
    <location>
        <begin position="514"/>
        <end position="667"/>
    </location>
</feature>
<keyword evidence="1" id="KW-0175">Coiled coil</keyword>
<dbReference type="SUPFAM" id="SSF52540">
    <property type="entry name" value="P-loop containing nucleoside triphosphate hydrolases"/>
    <property type="match status" value="1"/>
</dbReference>
<dbReference type="PANTHER" id="PTHR46411:SF3">
    <property type="entry name" value="AAA+ ATPASE DOMAIN-CONTAINING PROTEIN"/>
    <property type="match status" value="1"/>
</dbReference>
<dbReference type="GO" id="GO:0005524">
    <property type="term" value="F:ATP binding"/>
    <property type="evidence" value="ECO:0007669"/>
    <property type="project" value="InterPro"/>
</dbReference>
<dbReference type="SMART" id="SM00382">
    <property type="entry name" value="AAA"/>
    <property type="match status" value="1"/>
</dbReference>
<dbReference type="Gene3D" id="3.40.50.300">
    <property type="entry name" value="P-loop containing nucleotide triphosphate hydrolases"/>
    <property type="match status" value="1"/>
</dbReference>
<evidence type="ECO:0000313" key="4">
    <source>
        <dbReference type="EMBL" id="KAJ4361057.1"/>
    </source>
</evidence>
<dbReference type="InterPro" id="IPR003959">
    <property type="entry name" value="ATPase_AAA_core"/>
</dbReference>
<dbReference type="GO" id="GO:0016887">
    <property type="term" value="F:ATP hydrolysis activity"/>
    <property type="evidence" value="ECO:0007669"/>
    <property type="project" value="InterPro"/>
</dbReference>
<dbReference type="EMBL" id="JAPEUX010000001">
    <property type="protein sequence ID" value="KAJ4361057.1"/>
    <property type="molecule type" value="Genomic_DNA"/>
</dbReference>
<feature type="coiled-coil region" evidence="1">
    <location>
        <begin position="197"/>
        <end position="231"/>
    </location>
</feature>
<protein>
    <recommendedName>
        <fullName evidence="3">AAA+ ATPase domain-containing protein</fullName>
    </recommendedName>
</protein>
<dbReference type="InterPro" id="IPR054289">
    <property type="entry name" value="DUF7025"/>
</dbReference>
<dbReference type="RefSeq" id="XP_056077259.1">
    <property type="nucleotide sequence ID" value="XM_056210437.1"/>
</dbReference>
<gene>
    <name evidence="4" type="ORF">N0V89_001626</name>
</gene>